<dbReference type="EMBL" id="BQFW01000011">
    <property type="protein sequence ID" value="GJJ75435.1"/>
    <property type="molecule type" value="Genomic_DNA"/>
</dbReference>
<sequence length="97" mass="10966">MLLQDFIKATLPPLSYKENPQQDFHNRGSAMDNGFPSFLQFAEAGRLNRIEFGSVMGKKRDSMLGRPRKQGTDGPQARLSLSVVPSLWSLQIHIVYM</sequence>
<dbReference type="Proteomes" id="UP000827284">
    <property type="component" value="Unassembled WGS sequence"/>
</dbReference>
<keyword evidence="2" id="KW-1185">Reference proteome</keyword>
<name>A0A9P3HET7_9FUNG</name>
<proteinExistence type="predicted"/>
<comment type="caution">
    <text evidence="1">The sequence shown here is derived from an EMBL/GenBank/DDBJ whole genome shotgun (WGS) entry which is preliminary data.</text>
</comment>
<protein>
    <submittedName>
        <fullName evidence="1">Uncharacterized protein</fullName>
    </submittedName>
</protein>
<gene>
    <name evidence="1" type="ORF">EMPS_07793</name>
</gene>
<evidence type="ECO:0000313" key="2">
    <source>
        <dbReference type="Proteomes" id="UP000827284"/>
    </source>
</evidence>
<accession>A0A9P3HET7</accession>
<evidence type="ECO:0000313" key="1">
    <source>
        <dbReference type="EMBL" id="GJJ75435.1"/>
    </source>
</evidence>
<organism evidence="1 2">
    <name type="scientific">Entomortierella parvispora</name>
    <dbReference type="NCBI Taxonomy" id="205924"/>
    <lineage>
        <taxon>Eukaryota</taxon>
        <taxon>Fungi</taxon>
        <taxon>Fungi incertae sedis</taxon>
        <taxon>Mucoromycota</taxon>
        <taxon>Mortierellomycotina</taxon>
        <taxon>Mortierellomycetes</taxon>
        <taxon>Mortierellales</taxon>
        <taxon>Mortierellaceae</taxon>
        <taxon>Entomortierella</taxon>
    </lineage>
</organism>
<reference evidence="1" key="1">
    <citation type="submission" date="2021-11" db="EMBL/GenBank/DDBJ databases">
        <authorList>
            <person name="Herlambang A."/>
            <person name="Guo Y."/>
            <person name="Takashima Y."/>
            <person name="Nishizawa T."/>
        </authorList>
    </citation>
    <scope>NUCLEOTIDE SEQUENCE</scope>
    <source>
        <strain evidence="1">E1425</strain>
    </source>
</reference>
<dbReference type="AlphaFoldDB" id="A0A9P3HET7"/>
<reference evidence="1" key="2">
    <citation type="journal article" date="2022" name="Microbiol. Resour. Announc.">
        <title>Whole-Genome Sequence of Entomortierella parvispora E1425, a Mucoromycotan Fungus Associated with Burkholderiaceae-Related Endosymbiotic Bacteria.</title>
        <authorList>
            <person name="Herlambang A."/>
            <person name="Guo Y."/>
            <person name="Takashima Y."/>
            <person name="Narisawa K."/>
            <person name="Ohta H."/>
            <person name="Nishizawa T."/>
        </authorList>
    </citation>
    <scope>NUCLEOTIDE SEQUENCE</scope>
    <source>
        <strain evidence="1">E1425</strain>
    </source>
</reference>